<dbReference type="SMART" id="SM00267">
    <property type="entry name" value="GGDEF"/>
    <property type="match status" value="1"/>
</dbReference>
<dbReference type="InterPro" id="IPR013656">
    <property type="entry name" value="PAS_4"/>
</dbReference>
<dbReference type="PANTHER" id="PTHR46663:SF3">
    <property type="entry name" value="SLL0267 PROTEIN"/>
    <property type="match status" value="1"/>
</dbReference>
<dbReference type="Gene3D" id="6.10.340.10">
    <property type="match status" value="1"/>
</dbReference>
<protein>
    <recommendedName>
        <fullName evidence="7">Sensor domain-containing diguanylate cyclase</fullName>
    </recommendedName>
</protein>
<dbReference type="Pfam" id="PF00672">
    <property type="entry name" value="HAMP"/>
    <property type="match status" value="1"/>
</dbReference>
<dbReference type="AlphaFoldDB" id="A0A2D3WKZ6"/>
<feature type="domain" description="PAS" evidence="2">
    <location>
        <begin position="250"/>
        <end position="320"/>
    </location>
</feature>
<dbReference type="NCBIfam" id="TIGR00229">
    <property type="entry name" value="sensory_box"/>
    <property type="match status" value="1"/>
</dbReference>
<dbReference type="InterPro" id="IPR003660">
    <property type="entry name" value="HAMP_dom"/>
</dbReference>
<dbReference type="GO" id="GO:0007165">
    <property type="term" value="P:signal transduction"/>
    <property type="evidence" value="ECO:0007669"/>
    <property type="project" value="InterPro"/>
</dbReference>
<dbReference type="SUPFAM" id="SSF55073">
    <property type="entry name" value="Nucleotide cyclase"/>
    <property type="match status" value="1"/>
</dbReference>
<dbReference type="GO" id="GO:0003824">
    <property type="term" value="F:catalytic activity"/>
    <property type="evidence" value="ECO:0007669"/>
    <property type="project" value="UniProtKB-ARBA"/>
</dbReference>
<keyword evidence="1" id="KW-0472">Membrane</keyword>
<dbReference type="Proteomes" id="UP000231638">
    <property type="component" value="Unassembled WGS sequence"/>
</dbReference>
<dbReference type="InterPro" id="IPR029787">
    <property type="entry name" value="Nucleotide_cyclase"/>
</dbReference>
<dbReference type="PROSITE" id="PS50885">
    <property type="entry name" value="HAMP"/>
    <property type="match status" value="1"/>
</dbReference>
<feature type="domain" description="HAMP" evidence="3">
    <location>
        <begin position="182"/>
        <end position="234"/>
    </location>
</feature>
<dbReference type="STRING" id="366522.GCA_001548055_00393"/>
<dbReference type="Pfam" id="PF00990">
    <property type="entry name" value="GGDEF"/>
    <property type="match status" value="1"/>
</dbReference>
<dbReference type="SMART" id="SM00304">
    <property type="entry name" value="HAMP"/>
    <property type="match status" value="1"/>
</dbReference>
<dbReference type="SUPFAM" id="SSF158472">
    <property type="entry name" value="HAMP domain-like"/>
    <property type="match status" value="1"/>
</dbReference>
<keyword evidence="1" id="KW-1133">Transmembrane helix</keyword>
<reference evidence="5 6" key="1">
    <citation type="journal article" date="2017" name="Front. Microbiol.">
        <title>Comparative Genomic Analysis of the Class Epsilonproteobacteria and Proposed Reclassification to Epsilonbacteraeota (phyl. nov.).</title>
        <authorList>
            <person name="Waite D.W."/>
            <person name="Vanwonterghem I."/>
            <person name="Rinke C."/>
            <person name="Parks D.H."/>
            <person name="Zhang Y."/>
            <person name="Takai K."/>
            <person name="Sievert S.M."/>
            <person name="Simon J."/>
            <person name="Campbell B.J."/>
            <person name="Hanson T.E."/>
            <person name="Woyke T."/>
            <person name="Klotz M.G."/>
            <person name="Hugenholtz P."/>
        </authorList>
    </citation>
    <scope>NUCLEOTIDE SEQUENCE [LARGE SCALE GENOMIC DNA]</scope>
    <source>
        <strain evidence="5">UBA11420</strain>
    </source>
</reference>
<dbReference type="FunFam" id="3.30.70.270:FF:000001">
    <property type="entry name" value="Diguanylate cyclase domain protein"/>
    <property type="match status" value="1"/>
</dbReference>
<keyword evidence="1" id="KW-0812">Transmembrane</keyword>
<evidence type="ECO:0000259" key="3">
    <source>
        <dbReference type="PROSITE" id="PS50885"/>
    </source>
</evidence>
<dbReference type="InterPro" id="IPR052163">
    <property type="entry name" value="DGC-Regulatory_Protein"/>
</dbReference>
<dbReference type="GO" id="GO:0016020">
    <property type="term" value="C:membrane"/>
    <property type="evidence" value="ECO:0007669"/>
    <property type="project" value="InterPro"/>
</dbReference>
<dbReference type="SMART" id="SM00091">
    <property type="entry name" value="PAS"/>
    <property type="match status" value="1"/>
</dbReference>
<dbReference type="InterPro" id="IPR035965">
    <property type="entry name" value="PAS-like_dom_sf"/>
</dbReference>
<dbReference type="SUPFAM" id="SSF55785">
    <property type="entry name" value="PYP-like sensor domain (PAS domain)"/>
    <property type="match status" value="1"/>
</dbReference>
<comment type="caution">
    <text evidence="5">The sequence shown here is derived from an EMBL/GenBank/DDBJ whole genome shotgun (WGS) entry which is preliminary data.</text>
</comment>
<gene>
    <name evidence="5" type="ORF">CFH80_00745</name>
</gene>
<organism evidence="5 6">
    <name type="scientific">Sulfurospirillum cavolei</name>
    <dbReference type="NCBI Taxonomy" id="366522"/>
    <lineage>
        <taxon>Bacteria</taxon>
        <taxon>Pseudomonadati</taxon>
        <taxon>Campylobacterota</taxon>
        <taxon>Epsilonproteobacteria</taxon>
        <taxon>Campylobacterales</taxon>
        <taxon>Sulfurospirillaceae</taxon>
        <taxon>Sulfurospirillum</taxon>
    </lineage>
</organism>
<dbReference type="Gene3D" id="3.30.70.270">
    <property type="match status" value="1"/>
</dbReference>
<dbReference type="Gene3D" id="3.30.450.20">
    <property type="entry name" value="PAS domain"/>
    <property type="match status" value="1"/>
</dbReference>
<evidence type="ECO:0000259" key="4">
    <source>
        <dbReference type="PROSITE" id="PS50887"/>
    </source>
</evidence>
<dbReference type="CDD" id="cd01949">
    <property type="entry name" value="GGDEF"/>
    <property type="match status" value="1"/>
</dbReference>
<dbReference type="InterPro" id="IPR000160">
    <property type="entry name" value="GGDEF_dom"/>
</dbReference>
<dbReference type="PROSITE" id="PS50112">
    <property type="entry name" value="PAS"/>
    <property type="match status" value="1"/>
</dbReference>
<dbReference type="EMBL" id="DLUG01000024">
    <property type="protein sequence ID" value="DAB37213.1"/>
    <property type="molecule type" value="Genomic_DNA"/>
</dbReference>
<feature type="domain" description="GGDEF" evidence="4">
    <location>
        <begin position="408"/>
        <end position="554"/>
    </location>
</feature>
<evidence type="ECO:0000313" key="6">
    <source>
        <dbReference type="Proteomes" id="UP000231638"/>
    </source>
</evidence>
<dbReference type="CDD" id="cd00130">
    <property type="entry name" value="PAS"/>
    <property type="match status" value="1"/>
</dbReference>
<dbReference type="PROSITE" id="PS50887">
    <property type="entry name" value="GGDEF"/>
    <property type="match status" value="1"/>
</dbReference>
<accession>A0A2D3WKZ6</accession>
<name>A0A2D3WKZ6_9BACT</name>
<dbReference type="PANTHER" id="PTHR46663">
    <property type="entry name" value="DIGUANYLATE CYCLASE DGCT-RELATED"/>
    <property type="match status" value="1"/>
</dbReference>
<dbReference type="NCBIfam" id="TIGR00254">
    <property type="entry name" value="GGDEF"/>
    <property type="match status" value="1"/>
</dbReference>
<dbReference type="InterPro" id="IPR043128">
    <property type="entry name" value="Rev_trsase/Diguanyl_cyclase"/>
</dbReference>
<evidence type="ECO:0000256" key="1">
    <source>
        <dbReference type="SAM" id="Phobius"/>
    </source>
</evidence>
<sequence length="556" mass="63194">MTLKSKLFIFMSALFILFSTFVWMYSSFLFDSINETWAKHFIAKEHLNDESKSLASFMSQEGVHTFFSDASGVIQNLHVKTNDKNTSVETLGTIFTKSGDKEAVIKAMQAMLDPTKDVQTLWVDYHDARHLLCVDLVPDRTWFRLTLIDAKELVLLRDFTIFPMLSALFLAALFAVGLELHVLILSPLAQLKEAMHHVQNGNYATKLHLVGTAEIADLSRQFSDMVAYVNANNRSLEAKIHERTQAIRENENKLATILDTVEAYIYIKDETYRYRYANRKTCEYFGRSLEEIIGRDDSAFFEEKTFQAIRRADAEVIEMGHKITLEEHNTTPQGDTDRIFLSTKIPLCKEDGSIYALCGISTDITAQKQNEAMIKNLAFHDMLTKLPNRRLFDERLNLVLSLSKRSLRCNALAVIDLDNFKTLNDQKGHQAGDVLLIQAASRLQACVREIDTVARFGGDEFLVLLSQLEGNREAACFEAQKIASHILETLAKPYVIEYDNEGIAQTVTHHCTASIGVYVFGYEKEDKMTIFSRADTAMYEAKQTGRNRVVCYKETV</sequence>
<dbReference type="CDD" id="cd06225">
    <property type="entry name" value="HAMP"/>
    <property type="match status" value="1"/>
</dbReference>
<evidence type="ECO:0000259" key="2">
    <source>
        <dbReference type="PROSITE" id="PS50112"/>
    </source>
</evidence>
<proteinExistence type="predicted"/>
<feature type="transmembrane region" description="Helical" evidence="1">
    <location>
        <begin position="7"/>
        <end position="26"/>
    </location>
</feature>
<dbReference type="Pfam" id="PF08448">
    <property type="entry name" value="PAS_4"/>
    <property type="match status" value="1"/>
</dbReference>
<evidence type="ECO:0000313" key="5">
    <source>
        <dbReference type="EMBL" id="DAB37213.1"/>
    </source>
</evidence>
<dbReference type="InterPro" id="IPR000014">
    <property type="entry name" value="PAS"/>
</dbReference>
<evidence type="ECO:0008006" key="7">
    <source>
        <dbReference type="Google" id="ProtNLM"/>
    </source>
</evidence>